<accession>A0AAV5U091</accession>
<evidence type="ECO:0000256" key="1">
    <source>
        <dbReference type="ARBA" id="ARBA00004141"/>
    </source>
</evidence>
<proteinExistence type="predicted"/>
<organism evidence="7 8">
    <name type="scientific">Pristionchus entomophagus</name>
    <dbReference type="NCBI Taxonomy" id="358040"/>
    <lineage>
        <taxon>Eukaryota</taxon>
        <taxon>Metazoa</taxon>
        <taxon>Ecdysozoa</taxon>
        <taxon>Nematoda</taxon>
        <taxon>Chromadorea</taxon>
        <taxon>Rhabditida</taxon>
        <taxon>Rhabditina</taxon>
        <taxon>Diplogasteromorpha</taxon>
        <taxon>Diplogasteroidea</taxon>
        <taxon>Neodiplogasteridae</taxon>
        <taxon>Pristionchus</taxon>
    </lineage>
</organism>
<reference evidence="7" key="1">
    <citation type="submission" date="2023-10" db="EMBL/GenBank/DDBJ databases">
        <title>Genome assembly of Pristionchus species.</title>
        <authorList>
            <person name="Yoshida K."/>
            <person name="Sommer R.J."/>
        </authorList>
    </citation>
    <scope>NUCLEOTIDE SEQUENCE</scope>
    <source>
        <strain evidence="7">RS0144</strain>
    </source>
</reference>
<evidence type="ECO:0000256" key="6">
    <source>
        <dbReference type="SAM" id="Phobius"/>
    </source>
</evidence>
<dbReference type="InterPro" id="IPR044770">
    <property type="entry name" value="MFS_spinster-like"/>
</dbReference>
<evidence type="ECO:0000313" key="8">
    <source>
        <dbReference type="Proteomes" id="UP001432027"/>
    </source>
</evidence>
<keyword evidence="2" id="KW-0813">Transport</keyword>
<comment type="subcellular location">
    <subcellularLocation>
        <location evidence="1">Membrane</location>
        <topology evidence="1">Multi-pass membrane protein</topology>
    </subcellularLocation>
</comment>
<sequence>MCMTAGEMISGIISGILDSWIVSSGMPWQSGLLAVPLLSIVPLIGLICTSSSFPSHKGSVQQLGVAQILMRAFRLFSIKSFLLMTLSLSFAAFQMTSLMFWSSSMLFNAFTSFPDAFFGQSYTT</sequence>
<dbReference type="GO" id="GO:0016020">
    <property type="term" value="C:membrane"/>
    <property type="evidence" value="ECO:0007669"/>
    <property type="project" value="UniProtKB-SubCell"/>
</dbReference>
<dbReference type="PANTHER" id="PTHR23505:SF79">
    <property type="entry name" value="PROTEIN SPINSTER"/>
    <property type="match status" value="1"/>
</dbReference>
<dbReference type="AlphaFoldDB" id="A0AAV5U091"/>
<dbReference type="EMBL" id="BTSX01000005">
    <property type="protein sequence ID" value="GMS99588.1"/>
    <property type="molecule type" value="Genomic_DNA"/>
</dbReference>
<evidence type="ECO:0000256" key="3">
    <source>
        <dbReference type="ARBA" id="ARBA00022692"/>
    </source>
</evidence>
<feature type="transmembrane region" description="Helical" evidence="6">
    <location>
        <begin position="80"/>
        <end position="101"/>
    </location>
</feature>
<keyword evidence="8" id="KW-1185">Reference proteome</keyword>
<protein>
    <submittedName>
        <fullName evidence="7">Uncharacterized protein</fullName>
    </submittedName>
</protein>
<evidence type="ECO:0000256" key="4">
    <source>
        <dbReference type="ARBA" id="ARBA00022989"/>
    </source>
</evidence>
<dbReference type="Proteomes" id="UP001432027">
    <property type="component" value="Unassembled WGS sequence"/>
</dbReference>
<keyword evidence="3 6" id="KW-0812">Transmembrane</keyword>
<feature type="transmembrane region" description="Helical" evidence="6">
    <location>
        <begin position="28"/>
        <end position="48"/>
    </location>
</feature>
<evidence type="ECO:0000313" key="7">
    <source>
        <dbReference type="EMBL" id="GMS99588.1"/>
    </source>
</evidence>
<comment type="caution">
    <text evidence="7">The sequence shown here is derived from an EMBL/GenBank/DDBJ whole genome shotgun (WGS) entry which is preliminary data.</text>
</comment>
<gene>
    <name evidence="7" type="ORF">PENTCL1PPCAC_21763</name>
</gene>
<dbReference type="PANTHER" id="PTHR23505">
    <property type="entry name" value="SPINSTER"/>
    <property type="match status" value="1"/>
</dbReference>
<keyword evidence="5 6" id="KW-0472">Membrane</keyword>
<evidence type="ECO:0000256" key="5">
    <source>
        <dbReference type="ARBA" id="ARBA00023136"/>
    </source>
</evidence>
<name>A0AAV5U091_9BILA</name>
<evidence type="ECO:0000256" key="2">
    <source>
        <dbReference type="ARBA" id="ARBA00022448"/>
    </source>
</evidence>
<keyword evidence="4 6" id="KW-1133">Transmembrane helix</keyword>